<comment type="caution">
    <text evidence="3">The sequence shown here is derived from an EMBL/GenBank/DDBJ whole genome shotgun (WGS) entry which is preliminary data.</text>
</comment>
<feature type="compositionally biased region" description="Polar residues" evidence="1">
    <location>
        <begin position="1"/>
        <end position="14"/>
    </location>
</feature>
<dbReference type="SUPFAM" id="SSF51197">
    <property type="entry name" value="Clavaminate synthase-like"/>
    <property type="match status" value="1"/>
</dbReference>
<feature type="region of interest" description="Disordered" evidence="1">
    <location>
        <begin position="65"/>
        <end position="88"/>
    </location>
</feature>
<sequence length="1016" mass="113116">MSDMTTEVTGTSSPEADGIFSGVSSPLSSAPSSPVMPVSGRPKRQAALRATEKLTSIIQGFGAFDDFPRANKRSREDSPEFEDSRAVTKSISKRLRTREFSEIHSKDVNDEAETDIDAEHGIDAEHEVDAEHEIFVKNDMNADFVVNAGCGANVENNIDPNLERENVPLYPATAENHEVKSGIPFHMQADAMDMQLANVPSENYVENIMFNLRAIVNHQAATHHGAVDPFLAHQQFFMNEPVFDQNWYNPHTQSYHPTAYPFVAIPPVVNLLTTNSPLVNPPMVDPFVHPDPAHQAGQSLHFYNHNSGALASQIPIWDSSVYPFVASRPAVGSPVVGLPAIDPHSPILDVAQYPDIDDIIPQAANIKIDLAIAPVTDKDEETAPVAKLAPRVPVARPAPRGPPPIHSRFRGGLCEALPYYKSYKSSLYNIGLLAKGFLIDLEVEKGDVFHQSVVISAVGGGRVRKGSVMVRGRDADDNATNVRSIKNAYEQRTLIAIIAGENHPLYPCQPPAPYAVLDWFHITYMWKEILRNPETQRIFSVWRIRFEKANPFTPSWWIPAGQEEIVTPVTCPMRVCSFCHQESKQIFTIGWFCLQYGCNMYYRMLPGQLVDLDALAYSQAFLDERQPFTGTIPSLMPELPAVNSQHHGTELGLRGGFVCPQCHHACRRRYWNWLQCEIPGCGFKKAAPMTPFPQAELEAEVEAFTKQMASRRSRHQANDALTTIWLEKYAIRSSVMDLGGYNVRQFFLTDAQERIIGSFTIFESNEVINARPGGPDELFRSLEVEDIGLKRNPAAVAGHKLEGLTRHFQQNFGARYKFGVSVQSKGFAEAPSAILKALKRLDWAKNVAVSSATANFPADHEIGDDSITNLDAHSQSFNELLALGYMEDDKINYHDDGEKELGPVVAALSLGSPCTMRFRPKRNKGFETNGFTRTGGKKNHKDILEVEMKHGDMMVMAGCTIQKLYEHAVTPEGKRRFALTARFIDPEKMELQADRDDAFMKGTIPEYAAAFEYDGF</sequence>
<name>A0ABR0G0J8_9PEZI</name>
<dbReference type="InterPro" id="IPR027450">
    <property type="entry name" value="AlkB-like"/>
</dbReference>
<feature type="compositionally biased region" description="Low complexity" evidence="1">
    <location>
        <begin position="21"/>
        <end position="39"/>
    </location>
</feature>
<dbReference type="PANTHER" id="PTHR31573:SF4">
    <property type="entry name" value="FE2OG DIOXYGENASE DOMAIN-CONTAINING PROTEIN"/>
    <property type="match status" value="1"/>
</dbReference>
<accession>A0ABR0G0J8</accession>
<gene>
    <name evidence="3" type="ORF">QC761_117260</name>
</gene>
<dbReference type="GeneID" id="87894487"/>
<dbReference type="InterPro" id="IPR037151">
    <property type="entry name" value="AlkB-like_sf"/>
</dbReference>
<feature type="domain" description="Alpha-ketoglutarate-dependent dioxygenase AlkB-like" evidence="2">
    <location>
        <begin position="804"/>
        <end position="980"/>
    </location>
</feature>
<dbReference type="Pfam" id="PF13532">
    <property type="entry name" value="2OG-FeII_Oxy_2"/>
    <property type="match status" value="1"/>
</dbReference>
<proteinExistence type="predicted"/>
<evidence type="ECO:0000313" key="4">
    <source>
        <dbReference type="Proteomes" id="UP001322138"/>
    </source>
</evidence>
<reference evidence="3 4" key="1">
    <citation type="journal article" date="2023" name="bioRxiv">
        <title>High-quality genome assemblies of four members of thePodospora anserinaspecies complex.</title>
        <authorList>
            <person name="Ament-Velasquez S.L."/>
            <person name="Vogan A.A."/>
            <person name="Wallerman O."/>
            <person name="Hartmann F."/>
            <person name="Gautier V."/>
            <person name="Silar P."/>
            <person name="Giraud T."/>
            <person name="Johannesson H."/>
        </authorList>
    </citation>
    <scope>NUCLEOTIDE SEQUENCE [LARGE SCALE GENOMIC DNA]</scope>
    <source>
        <strain evidence="3 4">CBS 112042</strain>
    </source>
</reference>
<dbReference type="Proteomes" id="UP001322138">
    <property type="component" value="Unassembled WGS sequence"/>
</dbReference>
<evidence type="ECO:0000256" key="1">
    <source>
        <dbReference type="SAM" id="MobiDB-lite"/>
    </source>
</evidence>
<evidence type="ECO:0000313" key="3">
    <source>
        <dbReference type="EMBL" id="KAK4649250.1"/>
    </source>
</evidence>
<dbReference type="EMBL" id="JAFFGZ010000001">
    <property type="protein sequence ID" value="KAK4649250.1"/>
    <property type="molecule type" value="Genomic_DNA"/>
</dbReference>
<feature type="compositionally biased region" description="Basic and acidic residues" evidence="1">
    <location>
        <begin position="66"/>
        <end position="86"/>
    </location>
</feature>
<dbReference type="RefSeq" id="XP_062738225.1">
    <property type="nucleotide sequence ID" value="XM_062875005.1"/>
</dbReference>
<keyword evidence="4" id="KW-1185">Reference proteome</keyword>
<dbReference type="PANTHER" id="PTHR31573">
    <property type="entry name" value="ALPHA-KETOGLUTARATE-DEPENDENT DIOXYGENASE ALKB HOMOLOG 2"/>
    <property type="match status" value="1"/>
</dbReference>
<protein>
    <recommendedName>
        <fullName evidence="2">Alpha-ketoglutarate-dependent dioxygenase AlkB-like domain-containing protein</fullName>
    </recommendedName>
</protein>
<dbReference type="Gene3D" id="2.60.120.590">
    <property type="entry name" value="Alpha-ketoglutarate-dependent dioxygenase AlkB-like"/>
    <property type="match status" value="1"/>
</dbReference>
<organism evidence="3 4">
    <name type="scientific">Podospora bellae-mahoneyi</name>
    <dbReference type="NCBI Taxonomy" id="2093777"/>
    <lineage>
        <taxon>Eukaryota</taxon>
        <taxon>Fungi</taxon>
        <taxon>Dikarya</taxon>
        <taxon>Ascomycota</taxon>
        <taxon>Pezizomycotina</taxon>
        <taxon>Sordariomycetes</taxon>
        <taxon>Sordariomycetidae</taxon>
        <taxon>Sordariales</taxon>
        <taxon>Podosporaceae</taxon>
        <taxon>Podospora</taxon>
    </lineage>
</organism>
<feature type="region of interest" description="Disordered" evidence="1">
    <location>
        <begin position="1"/>
        <end position="47"/>
    </location>
</feature>
<dbReference type="InterPro" id="IPR032852">
    <property type="entry name" value="ALKBH2"/>
</dbReference>
<evidence type="ECO:0000259" key="2">
    <source>
        <dbReference type="Pfam" id="PF13532"/>
    </source>
</evidence>